<name>A0A518IR70_9BACT</name>
<feature type="signal peptide" evidence="2">
    <location>
        <begin position="1"/>
        <end position="24"/>
    </location>
</feature>
<organism evidence="3 4">
    <name type="scientific">Rosistilla oblonga</name>
    <dbReference type="NCBI Taxonomy" id="2527990"/>
    <lineage>
        <taxon>Bacteria</taxon>
        <taxon>Pseudomonadati</taxon>
        <taxon>Planctomycetota</taxon>
        <taxon>Planctomycetia</taxon>
        <taxon>Pirellulales</taxon>
        <taxon>Pirellulaceae</taxon>
        <taxon>Rosistilla</taxon>
    </lineage>
</organism>
<dbReference type="InterPro" id="IPR007433">
    <property type="entry name" value="DUF481"/>
</dbReference>
<dbReference type="RefSeq" id="WP_145283455.1">
    <property type="nucleotide sequence ID" value="NZ_CP036318.1"/>
</dbReference>
<gene>
    <name evidence="3" type="ORF">Mal33_15570</name>
</gene>
<feature type="compositionally biased region" description="Polar residues" evidence="1">
    <location>
        <begin position="56"/>
        <end position="66"/>
    </location>
</feature>
<evidence type="ECO:0000313" key="4">
    <source>
        <dbReference type="Proteomes" id="UP000316770"/>
    </source>
</evidence>
<keyword evidence="4" id="KW-1185">Reference proteome</keyword>
<feature type="region of interest" description="Disordered" evidence="1">
    <location>
        <begin position="116"/>
        <end position="154"/>
    </location>
</feature>
<sequence precursor="true">MFSPTLIRLILVSSLGLTYGLSSACAQTTIQPLQASGYQPGAYGNSAPTYLPPVDGQSTQYPSIGQSGPAAGSAYSMPTTASVPNPQQVQSSYYQTANDNATYAQNQYLTAPAQNYTPPVPMNDPPSYQGGSVVGSGASQEALPAPEPEPTGDDLGISMMTPLPEQMEQIEEEYSWYHYPWVWIPRDGWDSSVEFGLNGSEGNTNSLSYAAGANLARKSDLYNLGVNLNYRKTSSGGIDTQNNARANFDLDRAIAETDFSAFIKSGLEYDEFKAFDARVNVNSGLSYFLAKTDDVTFITRIGAGASQEIGSVDEDWKPEMLFGLDLKQQVNKRNKIYVKADYFPAFADFSDYRVVTDAGWEILLDDSENFSLKLAATNRYDSTPLGLEPQDIDYTATLLYKF</sequence>
<feature type="compositionally biased region" description="Polar residues" evidence="1">
    <location>
        <begin position="76"/>
        <end position="86"/>
    </location>
</feature>
<proteinExistence type="predicted"/>
<feature type="chain" id="PRO_5021817381" evidence="2">
    <location>
        <begin position="25"/>
        <end position="402"/>
    </location>
</feature>
<reference evidence="3 4" key="1">
    <citation type="submission" date="2019-02" db="EMBL/GenBank/DDBJ databases">
        <title>Deep-cultivation of Planctomycetes and their phenomic and genomic characterization uncovers novel biology.</title>
        <authorList>
            <person name="Wiegand S."/>
            <person name="Jogler M."/>
            <person name="Boedeker C."/>
            <person name="Pinto D."/>
            <person name="Vollmers J."/>
            <person name="Rivas-Marin E."/>
            <person name="Kohn T."/>
            <person name="Peeters S.H."/>
            <person name="Heuer A."/>
            <person name="Rast P."/>
            <person name="Oberbeckmann S."/>
            <person name="Bunk B."/>
            <person name="Jeske O."/>
            <person name="Meyerdierks A."/>
            <person name="Storesund J.E."/>
            <person name="Kallscheuer N."/>
            <person name="Luecker S."/>
            <person name="Lage O.M."/>
            <person name="Pohl T."/>
            <person name="Merkel B.J."/>
            <person name="Hornburger P."/>
            <person name="Mueller R.-W."/>
            <person name="Bruemmer F."/>
            <person name="Labrenz M."/>
            <person name="Spormann A.M."/>
            <person name="Op den Camp H."/>
            <person name="Overmann J."/>
            <person name="Amann R."/>
            <person name="Jetten M.S.M."/>
            <person name="Mascher T."/>
            <person name="Medema M.H."/>
            <person name="Devos D.P."/>
            <person name="Kaster A.-K."/>
            <person name="Ovreas L."/>
            <person name="Rohde M."/>
            <person name="Galperin M.Y."/>
            <person name="Jogler C."/>
        </authorList>
    </citation>
    <scope>NUCLEOTIDE SEQUENCE [LARGE SCALE GENOMIC DNA]</scope>
    <source>
        <strain evidence="3 4">Mal33</strain>
    </source>
</reference>
<evidence type="ECO:0000313" key="3">
    <source>
        <dbReference type="EMBL" id="QDV55580.1"/>
    </source>
</evidence>
<evidence type="ECO:0000256" key="2">
    <source>
        <dbReference type="SAM" id="SignalP"/>
    </source>
</evidence>
<dbReference type="Pfam" id="PF04338">
    <property type="entry name" value="DUF481"/>
    <property type="match status" value="1"/>
</dbReference>
<dbReference type="EMBL" id="CP036318">
    <property type="protein sequence ID" value="QDV55580.1"/>
    <property type="molecule type" value="Genomic_DNA"/>
</dbReference>
<keyword evidence="2" id="KW-0732">Signal</keyword>
<dbReference type="AlphaFoldDB" id="A0A518IR70"/>
<evidence type="ECO:0000256" key="1">
    <source>
        <dbReference type="SAM" id="MobiDB-lite"/>
    </source>
</evidence>
<protein>
    <submittedName>
        <fullName evidence="3">Uncharacterized protein</fullName>
    </submittedName>
</protein>
<accession>A0A518IR70</accession>
<feature type="region of interest" description="Disordered" evidence="1">
    <location>
        <begin position="53"/>
        <end position="86"/>
    </location>
</feature>
<dbReference type="Proteomes" id="UP000316770">
    <property type="component" value="Chromosome"/>
</dbReference>